<name>A0A9D7FCY4_9RHOO</name>
<dbReference type="AlphaFoldDB" id="A0A9D7FCY4"/>
<comment type="caution">
    <text evidence="1">The sequence shown here is derived from an EMBL/GenBank/DDBJ whole genome shotgun (WGS) entry which is preliminary data.</text>
</comment>
<accession>A0A9D7FCY4</accession>
<dbReference type="Proteomes" id="UP000886602">
    <property type="component" value="Unassembled WGS sequence"/>
</dbReference>
<evidence type="ECO:0000313" key="2">
    <source>
        <dbReference type="Proteomes" id="UP000886602"/>
    </source>
</evidence>
<organism evidence="1 2">
    <name type="scientific">Candidatus Propionivibrio dominans</name>
    <dbReference type="NCBI Taxonomy" id="2954373"/>
    <lineage>
        <taxon>Bacteria</taxon>
        <taxon>Pseudomonadati</taxon>
        <taxon>Pseudomonadota</taxon>
        <taxon>Betaproteobacteria</taxon>
        <taxon>Rhodocyclales</taxon>
        <taxon>Rhodocyclaceae</taxon>
        <taxon>Propionivibrio</taxon>
    </lineage>
</organism>
<evidence type="ECO:0000313" key="1">
    <source>
        <dbReference type="EMBL" id="MBK7422054.1"/>
    </source>
</evidence>
<dbReference type="EMBL" id="JADJNC010000004">
    <property type="protein sequence ID" value="MBK7422054.1"/>
    <property type="molecule type" value="Genomic_DNA"/>
</dbReference>
<sequence>MSSRVAQIDPLTAIHQEKKLLAVDHTQEQVIQPGPKNAHTPLASRNLMGELPDKLDLVISQAHRF</sequence>
<protein>
    <submittedName>
        <fullName evidence="1">Uncharacterized protein</fullName>
    </submittedName>
</protein>
<gene>
    <name evidence="1" type="ORF">IPJ48_02555</name>
</gene>
<proteinExistence type="predicted"/>
<reference evidence="1" key="1">
    <citation type="submission" date="2020-10" db="EMBL/GenBank/DDBJ databases">
        <title>Connecting structure to function with the recovery of over 1000 high-quality activated sludge metagenome-assembled genomes encoding full-length rRNA genes using long-read sequencing.</title>
        <authorList>
            <person name="Singleton C.M."/>
            <person name="Petriglieri F."/>
            <person name="Kristensen J.M."/>
            <person name="Kirkegaard R.H."/>
            <person name="Michaelsen T.Y."/>
            <person name="Andersen M.H."/>
            <person name="Karst S.M."/>
            <person name="Dueholm M.S."/>
            <person name="Nielsen P.H."/>
            <person name="Albertsen M."/>
        </authorList>
    </citation>
    <scope>NUCLEOTIDE SEQUENCE</scope>
    <source>
        <strain evidence="1">EsbW_18-Q3-R4-48_MAXAC.044</strain>
    </source>
</reference>